<organism evidence="1 2">
    <name type="scientific">Austropuccinia psidii MF-1</name>
    <dbReference type="NCBI Taxonomy" id="1389203"/>
    <lineage>
        <taxon>Eukaryota</taxon>
        <taxon>Fungi</taxon>
        <taxon>Dikarya</taxon>
        <taxon>Basidiomycota</taxon>
        <taxon>Pucciniomycotina</taxon>
        <taxon>Pucciniomycetes</taxon>
        <taxon>Pucciniales</taxon>
        <taxon>Sphaerophragmiaceae</taxon>
        <taxon>Austropuccinia</taxon>
    </lineage>
</organism>
<dbReference type="EMBL" id="AVOT02031709">
    <property type="protein sequence ID" value="MBW0525304.1"/>
    <property type="molecule type" value="Genomic_DNA"/>
</dbReference>
<keyword evidence="2" id="KW-1185">Reference proteome</keyword>
<name>A0A9Q3EQN8_9BASI</name>
<protein>
    <submittedName>
        <fullName evidence="1">Uncharacterized protein</fullName>
    </submittedName>
</protein>
<evidence type="ECO:0000313" key="1">
    <source>
        <dbReference type="EMBL" id="MBW0525304.1"/>
    </source>
</evidence>
<dbReference type="AlphaFoldDB" id="A0A9Q3EQN8"/>
<proteinExistence type="predicted"/>
<evidence type="ECO:0000313" key="2">
    <source>
        <dbReference type="Proteomes" id="UP000765509"/>
    </source>
</evidence>
<accession>A0A9Q3EQN8</accession>
<comment type="caution">
    <text evidence="1">The sequence shown here is derived from an EMBL/GenBank/DDBJ whole genome shotgun (WGS) entry which is preliminary data.</text>
</comment>
<reference evidence="1" key="1">
    <citation type="submission" date="2021-03" db="EMBL/GenBank/DDBJ databases">
        <title>Draft genome sequence of rust myrtle Austropuccinia psidii MF-1, a brazilian biotype.</title>
        <authorList>
            <person name="Quecine M.C."/>
            <person name="Pachon D.M.R."/>
            <person name="Bonatelli M.L."/>
            <person name="Correr F.H."/>
            <person name="Franceschini L.M."/>
            <person name="Leite T.F."/>
            <person name="Margarido G.R.A."/>
            <person name="Almeida C.A."/>
            <person name="Ferrarezi J.A."/>
            <person name="Labate C.A."/>
        </authorList>
    </citation>
    <scope>NUCLEOTIDE SEQUENCE</scope>
    <source>
        <strain evidence="1">MF-1</strain>
    </source>
</reference>
<dbReference type="Proteomes" id="UP000765509">
    <property type="component" value="Unassembled WGS sequence"/>
</dbReference>
<sequence length="142" mass="15243">MGHLWIAPTVHIQQFPHKSPPGWSGYLRCCALCAVSRVSPAFAPQQLPALLMLADNHTRDSCSLSDASDCTAREVPAQDTLTRTPLWLTMMKAFLSGNGHQDPKKADGNASGKLAPCPQVSICPPPSKATIQWSLYSSTGAK</sequence>
<gene>
    <name evidence="1" type="ORF">O181_065019</name>
</gene>